<keyword evidence="3" id="KW-1185">Reference proteome</keyword>
<evidence type="ECO:0000256" key="1">
    <source>
        <dbReference type="SAM" id="MobiDB-lite"/>
    </source>
</evidence>
<sequence>MTQPSNPACGPRPTHAPASGAGRTPSIGELAALAAHAERRLALYRRRIYLGRGDARRLHELERIAGGAHDRLRRARDHERTGQ</sequence>
<feature type="region of interest" description="Disordered" evidence="1">
    <location>
        <begin position="64"/>
        <end position="83"/>
    </location>
</feature>
<evidence type="ECO:0000313" key="3">
    <source>
        <dbReference type="Proteomes" id="UP001058860"/>
    </source>
</evidence>
<organism evidence="2 3">
    <name type="scientific">Svornostia abyssi</name>
    <dbReference type="NCBI Taxonomy" id="2898438"/>
    <lineage>
        <taxon>Bacteria</taxon>
        <taxon>Bacillati</taxon>
        <taxon>Actinomycetota</taxon>
        <taxon>Thermoleophilia</taxon>
        <taxon>Solirubrobacterales</taxon>
        <taxon>Baekduiaceae</taxon>
        <taxon>Svornostia</taxon>
    </lineage>
</organism>
<proteinExistence type="predicted"/>
<dbReference type="Proteomes" id="UP001058860">
    <property type="component" value="Chromosome"/>
</dbReference>
<reference evidence="3" key="1">
    <citation type="submission" date="2021-11" db="EMBL/GenBank/DDBJ databases">
        <title>Cultivation dependent microbiological survey of springs from the worlds oldest radium mine currently devoted to the extraction of radon-saturated water.</title>
        <authorList>
            <person name="Kapinusova G."/>
            <person name="Smrhova T."/>
            <person name="Strejcek M."/>
            <person name="Suman J."/>
            <person name="Jani K."/>
            <person name="Pajer P."/>
            <person name="Uhlik O."/>
        </authorList>
    </citation>
    <scope>NUCLEOTIDE SEQUENCE [LARGE SCALE GENOMIC DNA]</scope>
    <source>
        <strain evidence="3">J379</strain>
    </source>
</reference>
<name>A0ABY5PH44_9ACTN</name>
<dbReference type="RefSeq" id="WP_353864497.1">
    <property type="nucleotide sequence ID" value="NZ_CP088295.1"/>
</dbReference>
<evidence type="ECO:0000313" key="2">
    <source>
        <dbReference type="EMBL" id="UUY03998.1"/>
    </source>
</evidence>
<gene>
    <name evidence="2" type="ORF">LRS13_00265</name>
</gene>
<accession>A0ABY5PH44</accession>
<feature type="region of interest" description="Disordered" evidence="1">
    <location>
        <begin position="1"/>
        <end position="25"/>
    </location>
</feature>
<protein>
    <submittedName>
        <fullName evidence="2">Uncharacterized protein</fullName>
    </submittedName>
</protein>
<dbReference type="EMBL" id="CP088295">
    <property type="protein sequence ID" value="UUY03998.1"/>
    <property type="molecule type" value="Genomic_DNA"/>
</dbReference>